<keyword evidence="2 5" id="KW-0812">Transmembrane</keyword>
<dbReference type="InterPro" id="IPR036019">
    <property type="entry name" value="MscL_channel"/>
</dbReference>
<sequence length="99" mass="10499">MKGFLEFVREQGVMGLAVGFILGGAVSKVVTALVTDIINPLLGIVLGATKGLTSAYFQVGPAKVMYGDFLSVLIDFMVIATVVYFGVRGLGLDKLDKKK</sequence>
<protein>
    <recommendedName>
        <fullName evidence="8">Mechanosensitive ion channel protein MscL</fullName>
    </recommendedName>
</protein>
<evidence type="ECO:0000256" key="2">
    <source>
        <dbReference type="ARBA" id="ARBA00022692"/>
    </source>
</evidence>
<dbReference type="InterPro" id="IPR037673">
    <property type="entry name" value="MSC/AndL"/>
</dbReference>
<feature type="transmembrane region" description="Helical" evidence="5">
    <location>
        <begin position="69"/>
        <end position="87"/>
    </location>
</feature>
<keyword evidence="4 5" id="KW-0472">Membrane</keyword>
<evidence type="ECO:0000256" key="4">
    <source>
        <dbReference type="ARBA" id="ARBA00023136"/>
    </source>
</evidence>
<dbReference type="GO" id="GO:0016020">
    <property type="term" value="C:membrane"/>
    <property type="evidence" value="ECO:0007669"/>
    <property type="project" value="UniProtKB-SubCell"/>
</dbReference>
<gene>
    <name evidence="6" type="ORF">A2397_01590</name>
</gene>
<dbReference type="Proteomes" id="UP000176424">
    <property type="component" value="Unassembled WGS sequence"/>
</dbReference>
<dbReference type="EMBL" id="MEXR01000038">
    <property type="protein sequence ID" value="OGD09141.1"/>
    <property type="molecule type" value="Genomic_DNA"/>
</dbReference>
<dbReference type="PANTHER" id="PTHR30266:SF2">
    <property type="entry name" value="LARGE-CONDUCTANCE MECHANOSENSITIVE CHANNEL"/>
    <property type="match status" value="1"/>
</dbReference>
<dbReference type="Pfam" id="PF01741">
    <property type="entry name" value="MscL"/>
    <property type="match status" value="1"/>
</dbReference>
<dbReference type="STRING" id="1797263.A2397_01590"/>
<comment type="subcellular location">
    <subcellularLocation>
        <location evidence="1">Membrane</location>
        <topology evidence="1">Multi-pass membrane protein</topology>
    </subcellularLocation>
</comment>
<proteinExistence type="predicted"/>
<accession>A0A1F4ZRZ4</accession>
<dbReference type="PANTHER" id="PTHR30266">
    <property type="entry name" value="MECHANOSENSITIVE CHANNEL MSCL"/>
    <property type="match status" value="1"/>
</dbReference>
<evidence type="ECO:0000256" key="3">
    <source>
        <dbReference type="ARBA" id="ARBA00022989"/>
    </source>
</evidence>
<reference evidence="6 7" key="1">
    <citation type="journal article" date="2016" name="Nat. Commun.">
        <title>Thousands of microbial genomes shed light on interconnected biogeochemical processes in an aquifer system.</title>
        <authorList>
            <person name="Anantharaman K."/>
            <person name="Brown C.T."/>
            <person name="Hug L.A."/>
            <person name="Sharon I."/>
            <person name="Castelle C.J."/>
            <person name="Probst A.J."/>
            <person name="Thomas B.C."/>
            <person name="Singh A."/>
            <person name="Wilkins M.J."/>
            <person name="Karaoz U."/>
            <person name="Brodie E.L."/>
            <person name="Williams K.H."/>
            <person name="Hubbard S.S."/>
            <person name="Banfield J.F."/>
        </authorList>
    </citation>
    <scope>NUCLEOTIDE SEQUENCE [LARGE SCALE GENOMIC DNA]</scope>
</reference>
<evidence type="ECO:0000256" key="1">
    <source>
        <dbReference type="ARBA" id="ARBA00004141"/>
    </source>
</evidence>
<comment type="caution">
    <text evidence="6">The sequence shown here is derived from an EMBL/GenBank/DDBJ whole genome shotgun (WGS) entry which is preliminary data.</text>
</comment>
<organism evidence="6 7">
    <name type="scientific">Candidatus Amesbacteria bacterium RIFOXYB1_FULL_44_23</name>
    <dbReference type="NCBI Taxonomy" id="1797263"/>
    <lineage>
        <taxon>Bacteria</taxon>
        <taxon>Candidatus Amesiibacteriota</taxon>
    </lineage>
</organism>
<name>A0A1F4ZRZ4_9BACT</name>
<dbReference type="Gene3D" id="1.10.1200.120">
    <property type="entry name" value="Large-conductance mechanosensitive channel, MscL, domain 1"/>
    <property type="match status" value="1"/>
</dbReference>
<evidence type="ECO:0000313" key="7">
    <source>
        <dbReference type="Proteomes" id="UP000176424"/>
    </source>
</evidence>
<dbReference type="SUPFAM" id="SSF81330">
    <property type="entry name" value="Gated mechanosensitive channel"/>
    <property type="match status" value="1"/>
</dbReference>
<evidence type="ECO:0000313" key="6">
    <source>
        <dbReference type="EMBL" id="OGD09141.1"/>
    </source>
</evidence>
<evidence type="ECO:0008006" key="8">
    <source>
        <dbReference type="Google" id="ProtNLM"/>
    </source>
</evidence>
<dbReference type="AlphaFoldDB" id="A0A1F4ZRZ4"/>
<dbReference type="GO" id="GO:0008381">
    <property type="term" value="F:mechanosensitive monoatomic ion channel activity"/>
    <property type="evidence" value="ECO:0007669"/>
    <property type="project" value="TreeGrafter"/>
</dbReference>
<feature type="transmembrane region" description="Helical" evidence="5">
    <location>
        <begin position="12"/>
        <end position="31"/>
    </location>
</feature>
<keyword evidence="3 5" id="KW-1133">Transmembrane helix</keyword>
<evidence type="ECO:0000256" key="5">
    <source>
        <dbReference type="SAM" id="Phobius"/>
    </source>
</evidence>